<dbReference type="SMART" id="SM00228">
    <property type="entry name" value="PDZ"/>
    <property type="match status" value="1"/>
</dbReference>
<dbReference type="PANTHER" id="PTHR45872">
    <property type="entry name" value="RHO GUANINE NUCLEOTIDE EXCHANGE FACTOR 2, ISOFORM D"/>
    <property type="match status" value="1"/>
</dbReference>
<sequence length="346" mass="37791">MSLREGFPVLPLASSSGEYEVPRSFVVGKRTNEPTLVTQYAPVPLPSLSASDSQLIRRCVVVTKHEDGYGLTVTGDNPVYVHTVKQDGAAFRAGVREGDRIVKVNGMPVTSANHLEVVRMISCGQNVALTLEGRPLDPPAHSYYSQIDSDSEMATPLDNSQRKQVQAISKMLNDQKRHVESLKDSNSDEAKLEKTFKRIETLQSQLKKIDVNVYKPGSSATPVQSWVDSGHMNFVQALDVVPMEEDTDDEDTDCSIPVCPALFSGFDDRVFQLDADGPFANLIDLKGHPAHLAVFISYLLTNASPSTLVGLTQASSRSETLPALLLNNGLLPEPEQQWKGIEAMGL</sequence>
<dbReference type="InterPro" id="IPR015212">
    <property type="entry name" value="RGS-like_dom"/>
</dbReference>
<reference evidence="2 3" key="1">
    <citation type="journal article" date="2015" name="Genome Biol.">
        <title>Comparative genomics of Steinernema reveals deeply conserved gene regulatory networks.</title>
        <authorList>
            <person name="Dillman A.R."/>
            <person name="Macchietto M."/>
            <person name="Porter C.F."/>
            <person name="Rogers A."/>
            <person name="Williams B."/>
            <person name="Antoshechkin I."/>
            <person name="Lee M.M."/>
            <person name="Goodwin Z."/>
            <person name="Lu X."/>
            <person name="Lewis E.E."/>
            <person name="Goodrich-Blair H."/>
            <person name="Stock S.P."/>
            <person name="Adams B.J."/>
            <person name="Sternberg P.W."/>
            <person name="Mortazavi A."/>
        </authorList>
    </citation>
    <scope>NUCLEOTIDE SEQUENCE [LARGE SCALE GENOMIC DNA]</scope>
    <source>
        <strain evidence="2 3">ALL</strain>
    </source>
</reference>
<protein>
    <recommendedName>
        <fullName evidence="1">PDZ domain-containing protein</fullName>
    </recommendedName>
</protein>
<comment type="caution">
    <text evidence="2">The sequence shown here is derived from an EMBL/GenBank/DDBJ whole genome shotgun (WGS) entry which is preliminary data.</text>
</comment>
<name>A0A4U8UT32_STECR</name>
<evidence type="ECO:0000313" key="3">
    <source>
        <dbReference type="Proteomes" id="UP000298663"/>
    </source>
</evidence>
<dbReference type="GO" id="GO:0005737">
    <property type="term" value="C:cytoplasm"/>
    <property type="evidence" value="ECO:0007669"/>
    <property type="project" value="InterPro"/>
</dbReference>
<dbReference type="PROSITE" id="PS50106">
    <property type="entry name" value="PDZ"/>
    <property type="match status" value="1"/>
</dbReference>
<dbReference type="EMBL" id="CM016762">
    <property type="protein sequence ID" value="TMS36381.1"/>
    <property type="molecule type" value="Genomic_DNA"/>
</dbReference>
<dbReference type="AlphaFoldDB" id="A0A4U8UT32"/>
<dbReference type="GO" id="GO:0001664">
    <property type="term" value="F:G protein-coupled receptor binding"/>
    <property type="evidence" value="ECO:0007669"/>
    <property type="project" value="TreeGrafter"/>
</dbReference>
<gene>
    <name evidence="2" type="ORF">L596_003557</name>
</gene>
<feature type="domain" description="PDZ" evidence="1">
    <location>
        <begin position="59"/>
        <end position="121"/>
    </location>
</feature>
<organism evidence="2 3">
    <name type="scientific">Steinernema carpocapsae</name>
    <name type="common">Entomopathogenic nematode</name>
    <dbReference type="NCBI Taxonomy" id="34508"/>
    <lineage>
        <taxon>Eukaryota</taxon>
        <taxon>Metazoa</taxon>
        <taxon>Ecdysozoa</taxon>
        <taxon>Nematoda</taxon>
        <taxon>Chromadorea</taxon>
        <taxon>Rhabditida</taxon>
        <taxon>Tylenchina</taxon>
        <taxon>Panagrolaimomorpha</taxon>
        <taxon>Strongyloidoidea</taxon>
        <taxon>Steinernematidae</taxon>
        <taxon>Steinernema</taxon>
    </lineage>
</organism>
<proteinExistence type="predicted"/>
<dbReference type="EMBL" id="AZBU02000001">
    <property type="protein sequence ID" value="TMS36381.1"/>
    <property type="molecule type" value="Genomic_DNA"/>
</dbReference>
<dbReference type="OrthoDB" id="5836840at2759"/>
<dbReference type="CDD" id="cd23069">
    <property type="entry name" value="PDZ_ARHGEF11-12-like"/>
    <property type="match status" value="1"/>
</dbReference>
<dbReference type="Gene3D" id="1.10.167.10">
    <property type="entry name" value="Regulator of G-protein Signalling 4, domain 2"/>
    <property type="match status" value="1"/>
</dbReference>
<dbReference type="GO" id="GO:0005085">
    <property type="term" value="F:guanyl-nucleotide exchange factor activity"/>
    <property type="evidence" value="ECO:0007669"/>
    <property type="project" value="InterPro"/>
</dbReference>
<dbReference type="InterPro" id="IPR044926">
    <property type="entry name" value="RGS_subdomain_2"/>
</dbReference>
<accession>A0A4U8UT32</accession>
<dbReference type="Pfam" id="PF09128">
    <property type="entry name" value="RGS-like"/>
    <property type="match status" value="1"/>
</dbReference>
<dbReference type="SUPFAM" id="SSF50156">
    <property type="entry name" value="PDZ domain-like"/>
    <property type="match status" value="1"/>
</dbReference>
<keyword evidence="3" id="KW-1185">Reference proteome</keyword>
<dbReference type="Proteomes" id="UP000298663">
    <property type="component" value="Chromosome X"/>
</dbReference>
<dbReference type="Gene3D" id="2.30.42.10">
    <property type="match status" value="1"/>
</dbReference>
<dbReference type="PANTHER" id="PTHR45872:SF2">
    <property type="entry name" value="RHO GUANINE NUCLEOTIDE EXCHANGE FACTOR 2, ISOFORM D"/>
    <property type="match status" value="1"/>
</dbReference>
<dbReference type="GO" id="GO:0007186">
    <property type="term" value="P:G protein-coupled receptor signaling pathway"/>
    <property type="evidence" value="ECO:0007669"/>
    <property type="project" value="TreeGrafter"/>
</dbReference>
<evidence type="ECO:0000259" key="1">
    <source>
        <dbReference type="PROSITE" id="PS50106"/>
    </source>
</evidence>
<reference evidence="2 3" key="2">
    <citation type="journal article" date="2019" name="G3 (Bethesda)">
        <title>Hybrid Assembly of the Genome of the Entomopathogenic Nematode Steinernema carpocapsae Identifies the X-Chromosome.</title>
        <authorList>
            <person name="Serra L."/>
            <person name="Macchietto M."/>
            <person name="Macias-Munoz A."/>
            <person name="McGill C.J."/>
            <person name="Rodriguez I.M."/>
            <person name="Rodriguez B."/>
            <person name="Murad R."/>
            <person name="Mortazavi A."/>
        </authorList>
    </citation>
    <scope>NUCLEOTIDE SEQUENCE [LARGE SCALE GENOMIC DNA]</scope>
    <source>
        <strain evidence="2 3">ALL</strain>
    </source>
</reference>
<dbReference type="InterPro" id="IPR036034">
    <property type="entry name" value="PDZ_sf"/>
</dbReference>
<evidence type="ECO:0000313" key="2">
    <source>
        <dbReference type="EMBL" id="TMS36381.1"/>
    </source>
</evidence>
<dbReference type="Pfam" id="PF00595">
    <property type="entry name" value="PDZ"/>
    <property type="match status" value="1"/>
</dbReference>
<dbReference type="InterPro" id="IPR001478">
    <property type="entry name" value="PDZ"/>
</dbReference>